<dbReference type="SUPFAM" id="SSF55874">
    <property type="entry name" value="ATPase domain of HSP90 chaperone/DNA topoisomerase II/histidine kinase"/>
    <property type="match status" value="1"/>
</dbReference>
<dbReference type="Pfam" id="PF13589">
    <property type="entry name" value="HATPase_c_3"/>
    <property type="match status" value="1"/>
</dbReference>
<protein>
    <submittedName>
        <fullName evidence="1">Molecular chaperone, HSP90 family</fullName>
    </submittedName>
</protein>
<name>A0A0S7BDH4_9CHLR</name>
<evidence type="ECO:0000313" key="2">
    <source>
        <dbReference type="Proteomes" id="UP000055060"/>
    </source>
</evidence>
<dbReference type="STRING" id="360412.LARV_00524"/>
<organism evidence="1">
    <name type="scientific">Longilinea arvoryzae</name>
    <dbReference type="NCBI Taxonomy" id="360412"/>
    <lineage>
        <taxon>Bacteria</taxon>
        <taxon>Bacillati</taxon>
        <taxon>Chloroflexota</taxon>
        <taxon>Anaerolineae</taxon>
        <taxon>Anaerolineales</taxon>
        <taxon>Anaerolineaceae</taxon>
        <taxon>Longilinea</taxon>
    </lineage>
</organism>
<keyword evidence="2" id="KW-1185">Reference proteome</keyword>
<reference evidence="1" key="1">
    <citation type="submission" date="2015-07" db="EMBL/GenBank/DDBJ databases">
        <title>Draft Genome Sequences of Anaerolinea thermolimosa IMO-1, Bellilinea caldifistulae GOMI-1, Leptolinea tardivitalis YMTK-2, Levilinea saccharolytica KIBI-1,Longilinea arvoryzae KOME-1, Previously Described as Members of the Anaerolineaceae (Chloroflexi).</title>
        <authorList>
            <person name="Sekiguchi Y."/>
            <person name="Ohashi A."/>
            <person name="Matsuura N."/>
            <person name="Tourlousse M.D."/>
        </authorList>
    </citation>
    <scope>NUCLEOTIDE SEQUENCE [LARGE SCALE GENOMIC DNA]</scope>
    <source>
        <strain evidence="1">KOME-1</strain>
    </source>
</reference>
<dbReference type="Gene3D" id="3.30.565.10">
    <property type="entry name" value="Histidine kinase-like ATPase, C-terminal domain"/>
    <property type="match status" value="1"/>
</dbReference>
<gene>
    <name evidence="1" type="ORF">LARV_00524</name>
</gene>
<dbReference type="RefSeq" id="WP_172797766.1">
    <property type="nucleotide sequence ID" value="NZ_DF967972.1"/>
</dbReference>
<dbReference type="InterPro" id="IPR036890">
    <property type="entry name" value="HATPase_C_sf"/>
</dbReference>
<sequence>MSTNNATFSGEIKVAARIIDHISSGLYESPAACLKELINNSYDADAKRVDVFLKPDANQIILADDGIGLNKTEFQRHFDRISESHKRETSDITESGRPKIGKIGIGFIAANEICNVMEIESTKQGSSELLKVTINFGEMRKDPAQRRIEGSPEISKADYFGTVEEAPIDDHYTYITLKNIIGDARKILEGAGISPHSSGNKTLYGLQPESINKILGKGPKSWKEFDSYSENMLSIALNVPVRYFDNWPGLENKYEFLDDISAAVKRLDFSAFIDGTELRKPIVFEKEKVSIIREFNYQGEHISARGYFYAQHGIIYPSELRGILIRVRGAAVGGYDGEYMKFSPTTAALFQNWISAEIYADDRLEDAMVIDRKTFRITHEAYVELQLAVHQFLSTFISSIRTDIYNKQGEIRKIEQARVIETRITEQLEEASLSLPLEEPKQITQSWTGATTETLGRSQLLKKYSIDEIYEIILDIGKEFLSSDQLAKFVEKLTKRFRG</sequence>
<dbReference type="Proteomes" id="UP000055060">
    <property type="component" value="Unassembled WGS sequence"/>
</dbReference>
<accession>A0A0S7BDH4</accession>
<dbReference type="EMBL" id="DF967972">
    <property type="protein sequence ID" value="GAP12788.1"/>
    <property type="molecule type" value="Genomic_DNA"/>
</dbReference>
<evidence type="ECO:0000313" key="1">
    <source>
        <dbReference type="EMBL" id="GAP12788.1"/>
    </source>
</evidence>
<dbReference type="AlphaFoldDB" id="A0A0S7BDH4"/>
<proteinExistence type="predicted"/>